<feature type="domain" description="Metallo-beta-lactamase" evidence="7">
    <location>
        <begin position="94"/>
        <end position="329"/>
    </location>
</feature>
<dbReference type="Pfam" id="PF00753">
    <property type="entry name" value="Lactamase_B"/>
    <property type="match status" value="1"/>
</dbReference>
<dbReference type="PANTHER" id="PTHR42978:SF2">
    <property type="entry name" value="102 KBASES UNSTABLE REGION: FROM 1 TO 119443"/>
    <property type="match status" value="1"/>
</dbReference>
<dbReference type="OMA" id="GDCCHDP"/>
<dbReference type="eggNOG" id="KOG0409">
    <property type="taxonomic scope" value="Eukaryota"/>
</dbReference>
<evidence type="ECO:0000313" key="8">
    <source>
        <dbReference type="EMBL" id="EIM79480.1"/>
    </source>
</evidence>
<dbReference type="AlphaFoldDB" id="R7RX89"/>
<organism evidence="8 9">
    <name type="scientific">Stereum hirsutum (strain FP-91666)</name>
    <name type="common">White-rot fungus</name>
    <dbReference type="NCBI Taxonomy" id="721885"/>
    <lineage>
        <taxon>Eukaryota</taxon>
        <taxon>Fungi</taxon>
        <taxon>Dikarya</taxon>
        <taxon>Basidiomycota</taxon>
        <taxon>Agaricomycotina</taxon>
        <taxon>Agaricomycetes</taxon>
        <taxon>Russulales</taxon>
        <taxon>Stereaceae</taxon>
        <taxon>Stereum</taxon>
    </lineage>
</organism>
<dbReference type="OrthoDB" id="10250730at2759"/>
<keyword evidence="6" id="KW-0732">Signal</keyword>
<sequence length="354" mass="39191">MALLHVLYWTLRYALPNVFAASTPLVVEDLAHIHIHDHAPKYSHDYDHTNIHDLPPPAFNQAYMSVSALEAGLVDLPSLLTVSDATPNEIHTVPSLAFLLTHSQSGKRIVFDLGLRRDTEAYAPYVQMMIDKWMPVTVPQNVEESLRMGGLEASEVETVVLSHLHFDHIGDPSPFTNATFLVGADAKPQITNGYPINPTASETTTCLPLSRTNFLPHSLFDISIGPFPHAYDFFGDGSLYIIDAPGHNAGHINILTRTSETGGWIYLAGDSAHDVRLLTGEREVAEVEQGGSGQKLCLHGDKKSAETHIRRVGELMKRKRNDVHVLIAHDWEWYEKEKKTGGKAFWPGVIPAMA</sequence>
<keyword evidence="4" id="KW-0378">Hydrolase</keyword>
<dbReference type="SUPFAM" id="SSF56281">
    <property type="entry name" value="Metallo-hydrolase/oxidoreductase"/>
    <property type="match status" value="1"/>
</dbReference>
<dbReference type="RefSeq" id="XP_007311437.1">
    <property type="nucleotide sequence ID" value="XM_007311375.1"/>
</dbReference>
<evidence type="ECO:0000313" key="9">
    <source>
        <dbReference type="Proteomes" id="UP000053927"/>
    </source>
</evidence>
<evidence type="ECO:0000256" key="3">
    <source>
        <dbReference type="ARBA" id="ARBA00022723"/>
    </source>
</evidence>
<gene>
    <name evidence="8" type="ORF">STEHIDRAFT_106219</name>
</gene>
<evidence type="ECO:0000256" key="5">
    <source>
        <dbReference type="ARBA" id="ARBA00022833"/>
    </source>
</evidence>
<keyword evidence="5" id="KW-0862">Zinc</keyword>
<dbReference type="PANTHER" id="PTHR42978">
    <property type="entry name" value="QUORUM-QUENCHING LACTONASE YTNP-RELATED-RELATED"/>
    <property type="match status" value="1"/>
</dbReference>
<dbReference type="GeneID" id="18794795"/>
<protein>
    <recommendedName>
        <fullName evidence="7">Metallo-beta-lactamase domain-containing protein</fullName>
    </recommendedName>
</protein>
<dbReference type="GO" id="GO:0016787">
    <property type="term" value="F:hydrolase activity"/>
    <property type="evidence" value="ECO:0007669"/>
    <property type="project" value="UniProtKB-KW"/>
</dbReference>
<dbReference type="InterPro" id="IPR051013">
    <property type="entry name" value="MBL_superfamily_lactonases"/>
</dbReference>
<feature type="signal peptide" evidence="6">
    <location>
        <begin position="1"/>
        <end position="20"/>
    </location>
</feature>
<name>R7RX89_STEHR</name>
<dbReference type="Gene3D" id="3.60.15.10">
    <property type="entry name" value="Ribonuclease Z/Hydroxyacylglutathione hydrolase-like"/>
    <property type="match status" value="1"/>
</dbReference>
<dbReference type="CDD" id="cd07730">
    <property type="entry name" value="metallo-hydrolase-like_MBL-fold"/>
    <property type="match status" value="1"/>
</dbReference>
<dbReference type="EMBL" id="JH687404">
    <property type="protein sequence ID" value="EIM79480.1"/>
    <property type="molecule type" value="Genomic_DNA"/>
</dbReference>
<proteinExistence type="inferred from homology"/>
<evidence type="ECO:0000256" key="4">
    <source>
        <dbReference type="ARBA" id="ARBA00022801"/>
    </source>
</evidence>
<accession>R7RX89</accession>
<dbReference type="InterPro" id="IPR036866">
    <property type="entry name" value="RibonucZ/Hydroxyglut_hydro"/>
</dbReference>
<evidence type="ECO:0000256" key="2">
    <source>
        <dbReference type="ARBA" id="ARBA00007749"/>
    </source>
</evidence>
<comment type="similarity">
    <text evidence="2">Belongs to the metallo-beta-lactamase superfamily.</text>
</comment>
<dbReference type="InterPro" id="IPR001279">
    <property type="entry name" value="Metallo-B-lactamas"/>
</dbReference>
<feature type="chain" id="PRO_5004444514" description="Metallo-beta-lactamase domain-containing protein" evidence="6">
    <location>
        <begin position="21"/>
        <end position="354"/>
    </location>
</feature>
<keyword evidence="3" id="KW-0479">Metal-binding</keyword>
<evidence type="ECO:0000256" key="6">
    <source>
        <dbReference type="SAM" id="SignalP"/>
    </source>
</evidence>
<dbReference type="KEGG" id="shs:STEHIDRAFT_106219"/>
<evidence type="ECO:0000259" key="7">
    <source>
        <dbReference type="SMART" id="SM00849"/>
    </source>
</evidence>
<reference evidence="9" key="1">
    <citation type="journal article" date="2012" name="Science">
        <title>The Paleozoic origin of enzymatic lignin decomposition reconstructed from 31 fungal genomes.</title>
        <authorList>
            <person name="Floudas D."/>
            <person name="Binder M."/>
            <person name="Riley R."/>
            <person name="Barry K."/>
            <person name="Blanchette R.A."/>
            <person name="Henrissat B."/>
            <person name="Martinez A.T."/>
            <person name="Otillar R."/>
            <person name="Spatafora J.W."/>
            <person name="Yadav J.S."/>
            <person name="Aerts A."/>
            <person name="Benoit I."/>
            <person name="Boyd A."/>
            <person name="Carlson A."/>
            <person name="Copeland A."/>
            <person name="Coutinho P.M."/>
            <person name="de Vries R.P."/>
            <person name="Ferreira P."/>
            <person name="Findley K."/>
            <person name="Foster B."/>
            <person name="Gaskell J."/>
            <person name="Glotzer D."/>
            <person name="Gorecki P."/>
            <person name="Heitman J."/>
            <person name="Hesse C."/>
            <person name="Hori C."/>
            <person name="Igarashi K."/>
            <person name="Jurgens J.A."/>
            <person name="Kallen N."/>
            <person name="Kersten P."/>
            <person name="Kohler A."/>
            <person name="Kuees U."/>
            <person name="Kumar T.K.A."/>
            <person name="Kuo A."/>
            <person name="LaButti K."/>
            <person name="Larrondo L.F."/>
            <person name="Lindquist E."/>
            <person name="Ling A."/>
            <person name="Lombard V."/>
            <person name="Lucas S."/>
            <person name="Lundell T."/>
            <person name="Martin R."/>
            <person name="McLaughlin D.J."/>
            <person name="Morgenstern I."/>
            <person name="Morin E."/>
            <person name="Murat C."/>
            <person name="Nagy L.G."/>
            <person name="Nolan M."/>
            <person name="Ohm R.A."/>
            <person name="Patyshakuliyeva A."/>
            <person name="Rokas A."/>
            <person name="Ruiz-Duenas F.J."/>
            <person name="Sabat G."/>
            <person name="Salamov A."/>
            <person name="Samejima M."/>
            <person name="Schmutz J."/>
            <person name="Slot J.C."/>
            <person name="St John F."/>
            <person name="Stenlid J."/>
            <person name="Sun H."/>
            <person name="Sun S."/>
            <person name="Syed K."/>
            <person name="Tsang A."/>
            <person name="Wiebenga A."/>
            <person name="Young D."/>
            <person name="Pisabarro A."/>
            <person name="Eastwood D.C."/>
            <person name="Martin F."/>
            <person name="Cullen D."/>
            <person name="Grigoriev I.V."/>
            <person name="Hibbett D.S."/>
        </authorList>
    </citation>
    <scope>NUCLEOTIDE SEQUENCE [LARGE SCALE GENOMIC DNA]</scope>
    <source>
        <strain evidence="9">FP-91666</strain>
    </source>
</reference>
<keyword evidence="9" id="KW-1185">Reference proteome</keyword>
<evidence type="ECO:0000256" key="1">
    <source>
        <dbReference type="ARBA" id="ARBA00001947"/>
    </source>
</evidence>
<dbReference type="GO" id="GO:0046872">
    <property type="term" value="F:metal ion binding"/>
    <property type="evidence" value="ECO:0007669"/>
    <property type="project" value="UniProtKB-KW"/>
</dbReference>
<dbReference type="SMART" id="SM00849">
    <property type="entry name" value="Lactamase_B"/>
    <property type="match status" value="1"/>
</dbReference>
<dbReference type="Proteomes" id="UP000053927">
    <property type="component" value="Unassembled WGS sequence"/>
</dbReference>
<comment type="cofactor">
    <cofactor evidence="1">
        <name>Zn(2+)</name>
        <dbReference type="ChEBI" id="CHEBI:29105"/>
    </cofactor>
</comment>